<dbReference type="GeneID" id="77254250"/>
<dbReference type="Gene3D" id="3.40.50.10540">
    <property type="entry name" value="Crotonobetainyl-coa:carnitine coa-transferase, domain 1"/>
    <property type="match status" value="1"/>
</dbReference>
<dbReference type="InterPro" id="IPR023606">
    <property type="entry name" value="CoA-Trfase_III_dom_1_sf"/>
</dbReference>
<protein>
    <submittedName>
        <fullName evidence="2">Acetyl-CoA:oxalate CoA-transferase</fullName>
        <ecNumber evidence="2">2.8.3.19</ecNumber>
    </submittedName>
</protein>
<proteinExistence type="predicted"/>
<reference evidence="2 3" key="1">
    <citation type="submission" date="2017-04" db="EMBL/GenBank/DDBJ databases">
        <title>Genome Sequence of Marinobacter salarius strain SMR5 Isolated from a culture of the Diatom Skeletonema marinoi.</title>
        <authorList>
            <person name="Topel M."/>
            <person name="Pinder M.I.M."/>
            <person name="Johansson O.N."/>
            <person name="Kourtchenko O."/>
            <person name="Godhe A."/>
            <person name="Clarke A.K."/>
        </authorList>
    </citation>
    <scope>NUCLEOTIDE SEQUENCE [LARGE SCALE GENOMIC DNA]</scope>
    <source>
        <strain evidence="2 3">SMR5</strain>
    </source>
</reference>
<dbReference type="EMBL" id="CP020931">
    <property type="protein sequence ID" value="ARM82342.1"/>
    <property type="molecule type" value="Genomic_DNA"/>
</dbReference>
<dbReference type="SUPFAM" id="SSF89796">
    <property type="entry name" value="CoA-transferase family III (CaiB/BaiF)"/>
    <property type="match status" value="1"/>
</dbReference>
<evidence type="ECO:0000313" key="3">
    <source>
        <dbReference type="Proteomes" id="UP000193100"/>
    </source>
</evidence>
<name>A0A1W6K4M5_9GAMM</name>
<dbReference type="PANTHER" id="PTHR48207:SF3">
    <property type="entry name" value="SUCCINATE--HYDROXYMETHYLGLUTARATE COA-TRANSFERASE"/>
    <property type="match status" value="1"/>
</dbReference>
<keyword evidence="1 2" id="KW-0808">Transferase</keyword>
<dbReference type="GO" id="GO:0008410">
    <property type="term" value="F:CoA-transferase activity"/>
    <property type="evidence" value="ECO:0007669"/>
    <property type="project" value="TreeGrafter"/>
</dbReference>
<sequence length="391" mass="43084">MKPLSGITVLELGMVMQVPLAGQMLGDYGADVIKIERPPRGDIMRDLDEVGTAREDMSCYYAAVGCNKRTLCLDLKQDEGREVLGKLIDNADVLIHNFRPGAMERLGFGYEEVSKRNPRLVYAVGYAFGAKGPLSGMPGQDMLAQSLSGFAMNGVESGGRPRLTATPTVDYATAASLSQGVLAALLGRVRTGKGDLVTTSLFDVAIAMQLLETSSRTLYDYRTDWVQYAMIFKTRDGWITVLTLFRDNPLQLMCKAFNEDDMSADPLLATATLQRKHASKVQEKFGPVMERYTTDECVKRLSKTDILCAPVMDLDDTLKHPQTLQNDILREVEIPGHGTVQLVGNPVKLAGQGKDKPRPPSALGEFSREILSDFDYSESEIRDFQERGVIT</sequence>
<dbReference type="AlphaFoldDB" id="A0A1W6K4M5"/>
<dbReference type="Pfam" id="PF02515">
    <property type="entry name" value="CoA_transf_3"/>
    <property type="match status" value="1"/>
</dbReference>
<dbReference type="InterPro" id="IPR003673">
    <property type="entry name" value="CoA-Trfase_fam_III"/>
</dbReference>
<organism evidence="2 3">
    <name type="scientific">Marinobacter salarius</name>
    <dbReference type="NCBI Taxonomy" id="1420917"/>
    <lineage>
        <taxon>Bacteria</taxon>
        <taxon>Pseudomonadati</taxon>
        <taxon>Pseudomonadota</taxon>
        <taxon>Gammaproteobacteria</taxon>
        <taxon>Pseudomonadales</taxon>
        <taxon>Marinobacteraceae</taxon>
        <taxon>Marinobacter</taxon>
    </lineage>
</organism>
<dbReference type="PANTHER" id="PTHR48207">
    <property type="entry name" value="SUCCINATE--HYDROXYMETHYLGLUTARATE COA-TRANSFERASE"/>
    <property type="match status" value="1"/>
</dbReference>
<gene>
    <name evidence="2" type="primary">yfdE</name>
    <name evidence="2" type="ORF">MARSALSMR5_00239</name>
</gene>
<dbReference type="Proteomes" id="UP000193100">
    <property type="component" value="Chromosome"/>
</dbReference>
<dbReference type="Gene3D" id="3.30.1540.10">
    <property type="entry name" value="formyl-coa transferase, domain 3"/>
    <property type="match status" value="1"/>
</dbReference>
<dbReference type="RefSeq" id="WP_075196422.1">
    <property type="nucleotide sequence ID" value="NZ_CP020931.1"/>
</dbReference>
<evidence type="ECO:0000313" key="2">
    <source>
        <dbReference type="EMBL" id="ARM82342.1"/>
    </source>
</evidence>
<accession>A0A1W6K4M5</accession>
<dbReference type="InterPro" id="IPR044855">
    <property type="entry name" value="CoA-Trfase_III_dom3_sf"/>
</dbReference>
<dbReference type="EC" id="2.8.3.19" evidence="2"/>
<evidence type="ECO:0000256" key="1">
    <source>
        <dbReference type="ARBA" id="ARBA00022679"/>
    </source>
</evidence>
<dbReference type="InterPro" id="IPR050483">
    <property type="entry name" value="CoA-transferase_III_domain"/>
</dbReference>